<proteinExistence type="inferred from homology"/>
<keyword evidence="7" id="KW-0704">Schiff base</keyword>
<dbReference type="InterPro" id="IPR031338">
    <property type="entry name" value="KDPG/KHG_AS_2"/>
</dbReference>
<dbReference type="EMBL" id="CP037901">
    <property type="protein sequence ID" value="QBP12695.1"/>
    <property type="molecule type" value="Genomic_DNA"/>
</dbReference>
<dbReference type="PROSITE" id="PS00160">
    <property type="entry name" value="ALDOLASE_KDPG_KHG_2"/>
    <property type="match status" value="1"/>
</dbReference>
<evidence type="ECO:0000256" key="5">
    <source>
        <dbReference type="ARBA" id="ARBA00013063"/>
    </source>
</evidence>
<evidence type="ECO:0000313" key="9">
    <source>
        <dbReference type="EMBL" id="QBP12695.1"/>
    </source>
</evidence>
<dbReference type="NCBIfam" id="NF004325">
    <property type="entry name" value="PRK05718.1"/>
    <property type="match status" value="1"/>
</dbReference>
<dbReference type="Gene3D" id="3.20.20.70">
    <property type="entry name" value="Aldolase class I"/>
    <property type="match status" value="1"/>
</dbReference>
<dbReference type="OrthoDB" id="9805177at2"/>
<evidence type="ECO:0000256" key="7">
    <source>
        <dbReference type="ARBA" id="ARBA00023270"/>
    </source>
</evidence>
<dbReference type="EC" id="4.1.2.14" evidence="5"/>
<dbReference type="Pfam" id="PF01081">
    <property type="entry name" value="Aldolase"/>
    <property type="match status" value="1"/>
</dbReference>
<sequence length="213" mass="22143">MPIQASPLLERLTNVPVIPVLEYHSVDDALHISEALVAGGLPLLEITLRTPVALQAMEAVAKALPQAVVGAGTVLTTDQLQAVRDAGAQFAVSPGLTQKLADGAQDAGISLLPGVATASEAMFALEAGFSFLKFFPAEAAGGVQMLKSLHGPFSQLKFCPTGGIDLAKAPNYLALPNVVCVGGSWVVPKDAIAAKDWGRIRKLAEEAAQLRKV</sequence>
<evidence type="ECO:0000256" key="3">
    <source>
        <dbReference type="ARBA" id="ARBA00006906"/>
    </source>
</evidence>
<comment type="pathway">
    <text evidence="2">Carbohydrate acid metabolism; 2-dehydro-3-deoxy-D-gluconate degradation; D-glyceraldehyde 3-phosphate and pyruvate from 2-dehydro-3-deoxy-D-gluconate: step 2/2.</text>
</comment>
<comment type="catalytic activity">
    <reaction evidence="1">
        <text>2-dehydro-3-deoxy-6-phospho-D-gluconate = D-glyceraldehyde 3-phosphate + pyruvate</text>
        <dbReference type="Rhea" id="RHEA:17089"/>
        <dbReference type="ChEBI" id="CHEBI:15361"/>
        <dbReference type="ChEBI" id="CHEBI:57569"/>
        <dbReference type="ChEBI" id="CHEBI:59776"/>
        <dbReference type="EC" id="4.1.2.14"/>
    </reaction>
</comment>
<evidence type="ECO:0000256" key="6">
    <source>
        <dbReference type="ARBA" id="ARBA00023239"/>
    </source>
</evidence>
<dbReference type="CDD" id="cd00452">
    <property type="entry name" value="KDPG_aldolase"/>
    <property type="match status" value="1"/>
</dbReference>
<dbReference type="PANTHER" id="PTHR30246:SF1">
    <property type="entry name" value="2-DEHYDRO-3-DEOXY-6-PHOSPHOGALACTONATE ALDOLASE-RELATED"/>
    <property type="match status" value="1"/>
</dbReference>
<keyword evidence="8" id="KW-0119">Carbohydrate metabolism</keyword>
<dbReference type="NCBIfam" id="TIGR01182">
    <property type="entry name" value="eda"/>
    <property type="match status" value="1"/>
</dbReference>
<name>A0A2L0X1G2_9BURK</name>
<reference evidence="9 10" key="1">
    <citation type="submission" date="2019-03" db="EMBL/GenBank/DDBJ databases">
        <title>Comparative insights into the high quality Complete genome sequence of highly metal resistant Cupriavidus metallidurans strain BS1 isolated from a gold-copper mine.</title>
        <authorList>
            <person name="Mazhar H.S."/>
            <person name="Rensing C."/>
        </authorList>
    </citation>
    <scope>NUCLEOTIDE SEQUENCE [LARGE SCALE GENOMIC DNA]</scope>
    <source>
        <strain evidence="9 10">BS1</strain>
    </source>
</reference>
<dbReference type="PROSITE" id="PS00159">
    <property type="entry name" value="ALDOLASE_KDPG_KHG_1"/>
    <property type="match status" value="1"/>
</dbReference>
<dbReference type="InterPro" id="IPR013785">
    <property type="entry name" value="Aldolase_TIM"/>
</dbReference>
<gene>
    <name evidence="9" type="ORF">DDF84_023720</name>
</gene>
<evidence type="ECO:0000313" key="10">
    <source>
        <dbReference type="Proteomes" id="UP000253772"/>
    </source>
</evidence>
<dbReference type="AlphaFoldDB" id="A0A2L0X1G2"/>
<evidence type="ECO:0000256" key="1">
    <source>
        <dbReference type="ARBA" id="ARBA00000654"/>
    </source>
</evidence>
<evidence type="ECO:0000256" key="8">
    <source>
        <dbReference type="ARBA" id="ARBA00023277"/>
    </source>
</evidence>
<keyword evidence="6" id="KW-0456">Lyase</keyword>
<comment type="subunit">
    <text evidence="4">Homotrimer.</text>
</comment>
<dbReference type="GO" id="GO:0008675">
    <property type="term" value="F:2-dehydro-3-deoxy-phosphogluconate aldolase activity"/>
    <property type="evidence" value="ECO:0007669"/>
    <property type="project" value="UniProtKB-EC"/>
</dbReference>
<dbReference type="InterPro" id="IPR000887">
    <property type="entry name" value="Aldlse_KDPG_KHG"/>
</dbReference>
<dbReference type="RefSeq" id="WP_017515490.1">
    <property type="nucleotide sequence ID" value="NZ_CP026544.1"/>
</dbReference>
<accession>A0A2L0X1G2</accession>
<dbReference type="PANTHER" id="PTHR30246">
    <property type="entry name" value="2-KETO-3-DEOXY-6-PHOSPHOGLUCONATE ALDOLASE"/>
    <property type="match status" value="1"/>
</dbReference>
<evidence type="ECO:0000256" key="2">
    <source>
        <dbReference type="ARBA" id="ARBA00004736"/>
    </source>
</evidence>
<evidence type="ECO:0000256" key="4">
    <source>
        <dbReference type="ARBA" id="ARBA00011233"/>
    </source>
</evidence>
<protein>
    <recommendedName>
        <fullName evidence="5">2-dehydro-3-deoxy-phosphogluconate aldolase</fullName>
        <ecNumber evidence="5">4.1.2.14</ecNumber>
    </recommendedName>
</protein>
<dbReference type="SUPFAM" id="SSF51569">
    <property type="entry name" value="Aldolase"/>
    <property type="match status" value="1"/>
</dbReference>
<organism evidence="9 10">
    <name type="scientific">Cupriavidus metallidurans</name>
    <dbReference type="NCBI Taxonomy" id="119219"/>
    <lineage>
        <taxon>Bacteria</taxon>
        <taxon>Pseudomonadati</taxon>
        <taxon>Pseudomonadota</taxon>
        <taxon>Betaproteobacteria</taxon>
        <taxon>Burkholderiales</taxon>
        <taxon>Burkholderiaceae</taxon>
        <taxon>Cupriavidus</taxon>
    </lineage>
</organism>
<dbReference type="Proteomes" id="UP000253772">
    <property type="component" value="Chromosome c2"/>
</dbReference>
<comment type="similarity">
    <text evidence="3">Belongs to the KHG/KDPG aldolase family.</text>
</comment>
<dbReference type="InterPro" id="IPR031337">
    <property type="entry name" value="KDPG/KHG_AS_1"/>
</dbReference>